<organism evidence="1 2">
    <name type="scientific">Dothidotthia symphoricarpi CBS 119687</name>
    <dbReference type="NCBI Taxonomy" id="1392245"/>
    <lineage>
        <taxon>Eukaryota</taxon>
        <taxon>Fungi</taxon>
        <taxon>Dikarya</taxon>
        <taxon>Ascomycota</taxon>
        <taxon>Pezizomycotina</taxon>
        <taxon>Dothideomycetes</taxon>
        <taxon>Pleosporomycetidae</taxon>
        <taxon>Pleosporales</taxon>
        <taxon>Dothidotthiaceae</taxon>
        <taxon>Dothidotthia</taxon>
    </lineage>
</organism>
<dbReference type="Proteomes" id="UP000799771">
    <property type="component" value="Unassembled WGS sequence"/>
</dbReference>
<keyword evidence="2" id="KW-1185">Reference proteome</keyword>
<protein>
    <submittedName>
        <fullName evidence="1">Uncharacterized protein</fullName>
    </submittedName>
</protein>
<accession>A0A6A6ADI4</accession>
<proteinExistence type="predicted"/>
<dbReference type="EMBL" id="ML977505">
    <property type="protein sequence ID" value="KAF2129840.1"/>
    <property type="molecule type" value="Genomic_DNA"/>
</dbReference>
<dbReference type="AlphaFoldDB" id="A0A6A6ADI4"/>
<evidence type="ECO:0000313" key="2">
    <source>
        <dbReference type="Proteomes" id="UP000799771"/>
    </source>
</evidence>
<name>A0A6A6ADI4_9PLEO</name>
<dbReference type="GeneID" id="54411891"/>
<sequence length="201" mass="22929">MDGGDHEVARATTAASCTHSPRCIPPSVLLPVREEDLVTRNKQRFSEVCRQGHRCSLCKLELPVHFFQATRMKGKINSQPYYTAAGKTARWDEDLLKRNDADEKAVVARTPHSGHFIQAFNQVSRWFAVLKEQTSQCHYANASWGGLNDIVEWWNSVSVVQAAGRWPPFKTRAYLREFEVEGAVLWRDLDSHIGWAPHWVV</sequence>
<gene>
    <name evidence="1" type="ORF">P153DRAFT_396178</name>
</gene>
<dbReference type="RefSeq" id="XP_033524227.1">
    <property type="nucleotide sequence ID" value="XM_033671459.1"/>
</dbReference>
<reference evidence="1" key="1">
    <citation type="journal article" date="2020" name="Stud. Mycol.">
        <title>101 Dothideomycetes genomes: a test case for predicting lifestyles and emergence of pathogens.</title>
        <authorList>
            <person name="Haridas S."/>
            <person name="Albert R."/>
            <person name="Binder M."/>
            <person name="Bloem J."/>
            <person name="Labutti K."/>
            <person name="Salamov A."/>
            <person name="Andreopoulos B."/>
            <person name="Baker S."/>
            <person name="Barry K."/>
            <person name="Bills G."/>
            <person name="Bluhm B."/>
            <person name="Cannon C."/>
            <person name="Castanera R."/>
            <person name="Culley D."/>
            <person name="Daum C."/>
            <person name="Ezra D."/>
            <person name="Gonzalez J."/>
            <person name="Henrissat B."/>
            <person name="Kuo A."/>
            <person name="Liang C."/>
            <person name="Lipzen A."/>
            <person name="Lutzoni F."/>
            <person name="Magnuson J."/>
            <person name="Mondo S."/>
            <person name="Nolan M."/>
            <person name="Ohm R."/>
            <person name="Pangilinan J."/>
            <person name="Park H.-J."/>
            <person name="Ramirez L."/>
            <person name="Alfaro M."/>
            <person name="Sun H."/>
            <person name="Tritt A."/>
            <person name="Yoshinaga Y."/>
            <person name="Zwiers L.-H."/>
            <person name="Turgeon B."/>
            <person name="Goodwin S."/>
            <person name="Spatafora J."/>
            <person name="Crous P."/>
            <person name="Grigoriev I."/>
        </authorList>
    </citation>
    <scope>NUCLEOTIDE SEQUENCE</scope>
    <source>
        <strain evidence="1">CBS 119687</strain>
    </source>
</reference>
<evidence type="ECO:0000313" key="1">
    <source>
        <dbReference type="EMBL" id="KAF2129840.1"/>
    </source>
</evidence>